<dbReference type="NCBIfam" id="TIGR00187">
    <property type="entry name" value="ribE"/>
    <property type="match status" value="1"/>
</dbReference>
<dbReference type="EMBL" id="VUNH01000003">
    <property type="protein sequence ID" value="MST55132.1"/>
    <property type="molecule type" value="Genomic_DNA"/>
</dbReference>
<dbReference type="PROSITE" id="PS51177">
    <property type="entry name" value="LUMAZINE_BIND"/>
    <property type="match status" value="2"/>
</dbReference>
<accession>A0A6L5YC63</accession>
<evidence type="ECO:0000256" key="9">
    <source>
        <dbReference type="PROSITE-ProRule" id="PRU00524"/>
    </source>
</evidence>
<comment type="caution">
    <text evidence="11">The sequence shown here is derived from an EMBL/GenBank/DDBJ whole genome shotgun (WGS) entry which is preliminary data.</text>
</comment>
<dbReference type="RefSeq" id="WP_154528240.1">
    <property type="nucleotide sequence ID" value="NZ_VUNH01000003.1"/>
</dbReference>
<evidence type="ECO:0000256" key="2">
    <source>
        <dbReference type="ARBA" id="ARBA00004887"/>
    </source>
</evidence>
<dbReference type="Proteomes" id="UP000473699">
    <property type="component" value="Unassembled WGS sequence"/>
</dbReference>
<organism evidence="11 12">
    <name type="scientific">Pyramidobacter porci</name>
    <dbReference type="NCBI Taxonomy" id="2605789"/>
    <lineage>
        <taxon>Bacteria</taxon>
        <taxon>Thermotogati</taxon>
        <taxon>Synergistota</taxon>
        <taxon>Synergistia</taxon>
        <taxon>Synergistales</taxon>
        <taxon>Dethiosulfovibrionaceae</taxon>
        <taxon>Pyramidobacter</taxon>
    </lineage>
</organism>
<evidence type="ECO:0000256" key="3">
    <source>
        <dbReference type="ARBA" id="ARBA00012827"/>
    </source>
</evidence>
<dbReference type="PANTHER" id="PTHR21098:SF0">
    <property type="entry name" value="RIBOFLAVIN SYNTHASE"/>
    <property type="match status" value="1"/>
</dbReference>
<evidence type="ECO:0000313" key="11">
    <source>
        <dbReference type="EMBL" id="MST55132.1"/>
    </source>
</evidence>
<name>A0A6L5YC63_9BACT</name>
<dbReference type="EC" id="2.5.1.9" evidence="3 8"/>
<evidence type="ECO:0000313" key="12">
    <source>
        <dbReference type="Proteomes" id="UP000473699"/>
    </source>
</evidence>
<keyword evidence="7" id="KW-0677">Repeat</keyword>
<feature type="repeat" description="Lumazine-binding" evidence="9">
    <location>
        <begin position="1"/>
        <end position="95"/>
    </location>
</feature>
<feature type="domain" description="Lumazine-binding" evidence="10">
    <location>
        <begin position="96"/>
        <end position="192"/>
    </location>
</feature>
<feature type="domain" description="Lumazine-binding" evidence="10">
    <location>
        <begin position="1"/>
        <end position="95"/>
    </location>
</feature>
<feature type="repeat" description="Lumazine-binding" evidence="9">
    <location>
        <begin position="96"/>
        <end position="192"/>
    </location>
</feature>
<dbReference type="GO" id="GO:0009231">
    <property type="term" value="P:riboflavin biosynthetic process"/>
    <property type="evidence" value="ECO:0007669"/>
    <property type="project" value="UniProtKB-KW"/>
</dbReference>
<dbReference type="CDD" id="cd00402">
    <property type="entry name" value="Riboflavin_synthase_like"/>
    <property type="match status" value="1"/>
</dbReference>
<dbReference type="Gene3D" id="2.40.30.20">
    <property type="match status" value="2"/>
</dbReference>
<sequence>MFTGLVEAVGTIVAVSRRWDVTVFHVGSPFAGELKRGESVAVSGVCTTVTECDGASFAVELTGETMNVSRFSFVTMGERVNLERALPADGRLDGHFVAGHVDGTALVMSLRRGRRAAELWLNLPQGLMRYIVRKGSLCVDGVSLTVAAVEGNACSVAVIPETLAGTTLGTLAAGKRVNVETDLIARYVEKLMGLEAPCGASKTPSELTAERLAQMGW</sequence>
<dbReference type="NCBIfam" id="NF006767">
    <property type="entry name" value="PRK09289.1"/>
    <property type="match status" value="1"/>
</dbReference>
<evidence type="ECO:0000256" key="5">
    <source>
        <dbReference type="ARBA" id="ARBA00022619"/>
    </source>
</evidence>
<comment type="pathway">
    <text evidence="2">Cofactor biosynthesis; riboflavin biosynthesis; riboflavin from 2-hydroxy-3-oxobutyl phosphate and 5-amino-6-(D-ribitylamino)uracil: step 2/2.</text>
</comment>
<evidence type="ECO:0000256" key="7">
    <source>
        <dbReference type="ARBA" id="ARBA00022737"/>
    </source>
</evidence>
<evidence type="ECO:0000256" key="8">
    <source>
        <dbReference type="NCBIfam" id="TIGR00187"/>
    </source>
</evidence>
<keyword evidence="5" id="KW-0686">Riboflavin biosynthesis</keyword>
<dbReference type="PANTHER" id="PTHR21098">
    <property type="entry name" value="RIBOFLAVIN SYNTHASE ALPHA CHAIN"/>
    <property type="match status" value="1"/>
</dbReference>
<dbReference type="Pfam" id="PF00677">
    <property type="entry name" value="Lum_binding"/>
    <property type="match status" value="2"/>
</dbReference>
<dbReference type="InterPro" id="IPR017938">
    <property type="entry name" value="Riboflavin_synthase-like_b-brl"/>
</dbReference>
<protein>
    <recommendedName>
        <fullName evidence="4 8">Riboflavin synthase</fullName>
        <ecNumber evidence="3 8">2.5.1.9</ecNumber>
    </recommendedName>
</protein>
<reference evidence="11 12" key="1">
    <citation type="submission" date="2019-08" db="EMBL/GenBank/DDBJ databases">
        <title>In-depth cultivation of the pig gut microbiome towards novel bacterial diversity and tailored functional studies.</title>
        <authorList>
            <person name="Wylensek D."/>
            <person name="Hitch T.C.A."/>
            <person name="Clavel T."/>
        </authorList>
    </citation>
    <scope>NUCLEOTIDE SEQUENCE [LARGE SCALE GENOMIC DNA]</scope>
    <source>
        <strain evidence="11 12">SM-530-WT-4B</strain>
    </source>
</reference>
<keyword evidence="12" id="KW-1185">Reference proteome</keyword>
<dbReference type="PIRSF" id="PIRSF000498">
    <property type="entry name" value="Riboflavin_syn_A"/>
    <property type="match status" value="1"/>
</dbReference>
<dbReference type="SUPFAM" id="SSF63380">
    <property type="entry name" value="Riboflavin synthase domain-like"/>
    <property type="match status" value="2"/>
</dbReference>
<dbReference type="FunFam" id="2.40.30.20:FF:000004">
    <property type="entry name" value="Riboflavin synthase, alpha subunit"/>
    <property type="match status" value="1"/>
</dbReference>
<evidence type="ECO:0000256" key="6">
    <source>
        <dbReference type="ARBA" id="ARBA00022679"/>
    </source>
</evidence>
<dbReference type="GO" id="GO:0004746">
    <property type="term" value="F:riboflavin synthase activity"/>
    <property type="evidence" value="ECO:0007669"/>
    <property type="project" value="UniProtKB-UniRule"/>
</dbReference>
<evidence type="ECO:0000256" key="4">
    <source>
        <dbReference type="ARBA" id="ARBA00013950"/>
    </source>
</evidence>
<evidence type="ECO:0000259" key="10">
    <source>
        <dbReference type="PROSITE" id="PS51177"/>
    </source>
</evidence>
<gene>
    <name evidence="11" type="ORF">FYJ74_03625</name>
</gene>
<proteinExistence type="predicted"/>
<dbReference type="InterPro" id="IPR023366">
    <property type="entry name" value="ATP_synth_asu-like_sf"/>
</dbReference>
<dbReference type="InterPro" id="IPR026017">
    <property type="entry name" value="Lumazine-bd_dom"/>
</dbReference>
<dbReference type="InterPro" id="IPR001783">
    <property type="entry name" value="Lumazine-bd"/>
</dbReference>
<dbReference type="AlphaFoldDB" id="A0A6L5YC63"/>
<comment type="function">
    <text evidence="1">Catalyzes the dismutation of two molecules of 6,7-dimethyl-8-ribityllumazine, resulting in the formation of riboflavin and 5-amino-6-(D-ribitylamino)uracil.</text>
</comment>
<evidence type="ECO:0000256" key="1">
    <source>
        <dbReference type="ARBA" id="ARBA00002803"/>
    </source>
</evidence>
<keyword evidence="6 11" id="KW-0808">Transferase</keyword>